<dbReference type="RefSeq" id="WP_039282264.1">
    <property type="nucleotide sequence ID" value="NZ_JTDI01000003.1"/>
</dbReference>
<feature type="region of interest" description="Disordered" evidence="1">
    <location>
        <begin position="1"/>
        <end position="21"/>
    </location>
</feature>
<evidence type="ECO:0000256" key="2">
    <source>
        <dbReference type="SAM" id="Phobius"/>
    </source>
</evidence>
<keyword evidence="4" id="KW-1185">Reference proteome</keyword>
<comment type="caution">
    <text evidence="3">The sequence shown here is derived from an EMBL/GenBank/DDBJ whole genome shotgun (WGS) entry which is preliminary data.</text>
</comment>
<evidence type="ECO:0000313" key="4">
    <source>
        <dbReference type="Proteomes" id="UP000031057"/>
    </source>
</evidence>
<feature type="transmembrane region" description="Helical" evidence="2">
    <location>
        <begin position="31"/>
        <end position="50"/>
    </location>
</feature>
<feature type="compositionally biased region" description="Basic and acidic residues" evidence="1">
    <location>
        <begin position="1"/>
        <end position="12"/>
    </location>
</feature>
<dbReference type="OrthoDB" id="7576454at2"/>
<name>A0A0B1ZIS4_9SPHN</name>
<keyword evidence="2" id="KW-0472">Membrane</keyword>
<keyword evidence="2" id="KW-0812">Transmembrane</keyword>
<proteinExistence type="predicted"/>
<dbReference type="Proteomes" id="UP000031057">
    <property type="component" value="Unassembled WGS sequence"/>
</dbReference>
<evidence type="ECO:0000313" key="3">
    <source>
        <dbReference type="EMBL" id="KHK91005.1"/>
    </source>
</evidence>
<accession>A0A0B1ZIS4</accession>
<protein>
    <submittedName>
        <fullName evidence="3">Uncharacterized protein</fullName>
    </submittedName>
</protein>
<dbReference type="EMBL" id="JTDI01000003">
    <property type="protein sequence ID" value="KHK91005.1"/>
    <property type="molecule type" value="Genomic_DNA"/>
</dbReference>
<gene>
    <name evidence="3" type="ORF">LK12_08695</name>
</gene>
<reference evidence="3 4" key="1">
    <citation type="submission" date="2014-10" db="EMBL/GenBank/DDBJ databases">
        <title>Genome sequence of Novosphingobium malaysiense MUSC 273(T).</title>
        <authorList>
            <person name="Lee L.-H."/>
        </authorList>
    </citation>
    <scope>NUCLEOTIDE SEQUENCE [LARGE SCALE GENOMIC DNA]</scope>
    <source>
        <strain evidence="3 4">MUSC 273</strain>
    </source>
</reference>
<sequence length="92" mass="9331">MADETKISEHPAEAPATVHTTVVREKSSSSVGILMAIVLLVAVIGAMYLFGMNSTSENAKNNAIAKAASDVGNAASKVGNAAQSAAEKVNSN</sequence>
<keyword evidence="2" id="KW-1133">Transmembrane helix</keyword>
<dbReference type="AlphaFoldDB" id="A0A0B1ZIS4"/>
<organism evidence="3 4">
    <name type="scientific">Novosphingobium malaysiense</name>
    <dbReference type="NCBI Taxonomy" id="1348853"/>
    <lineage>
        <taxon>Bacteria</taxon>
        <taxon>Pseudomonadati</taxon>
        <taxon>Pseudomonadota</taxon>
        <taxon>Alphaproteobacteria</taxon>
        <taxon>Sphingomonadales</taxon>
        <taxon>Sphingomonadaceae</taxon>
        <taxon>Novosphingobium</taxon>
    </lineage>
</organism>
<evidence type="ECO:0000256" key="1">
    <source>
        <dbReference type="SAM" id="MobiDB-lite"/>
    </source>
</evidence>